<organism evidence="1">
    <name type="scientific">Anguilla anguilla</name>
    <name type="common">European freshwater eel</name>
    <name type="synonym">Muraena anguilla</name>
    <dbReference type="NCBI Taxonomy" id="7936"/>
    <lineage>
        <taxon>Eukaryota</taxon>
        <taxon>Metazoa</taxon>
        <taxon>Chordata</taxon>
        <taxon>Craniata</taxon>
        <taxon>Vertebrata</taxon>
        <taxon>Euteleostomi</taxon>
        <taxon>Actinopterygii</taxon>
        <taxon>Neopterygii</taxon>
        <taxon>Teleostei</taxon>
        <taxon>Anguilliformes</taxon>
        <taxon>Anguillidae</taxon>
        <taxon>Anguilla</taxon>
    </lineage>
</organism>
<proteinExistence type="predicted"/>
<dbReference type="EMBL" id="GBXM01036903">
    <property type="protein sequence ID" value="JAH71674.1"/>
    <property type="molecule type" value="Transcribed_RNA"/>
</dbReference>
<reference evidence="1" key="1">
    <citation type="submission" date="2014-11" db="EMBL/GenBank/DDBJ databases">
        <authorList>
            <person name="Amaro Gonzalez C."/>
        </authorList>
    </citation>
    <scope>NUCLEOTIDE SEQUENCE</scope>
</reference>
<name>A0A0E9V0K9_ANGAN</name>
<dbReference type="AlphaFoldDB" id="A0A0E9V0K9"/>
<accession>A0A0E9V0K9</accession>
<protein>
    <submittedName>
        <fullName evidence="1">Uncharacterized protein</fullName>
    </submittedName>
</protein>
<evidence type="ECO:0000313" key="1">
    <source>
        <dbReference type="EMBL" id="JAH71674.1"/>
    </source>
</evidence>
<reference evidence="1" key="2">
    <citation type="journal article" date="2015" name="Fish Shellfish Immunol.">
        <title>Early steps in the European eel (Anguilla anguilla)-Vibrio vulnificus interaction in the gills: Role of the RtxA13 toxin.</title>
        <authorList>
            <person name="Callol A."/>
            <person name="Pajuelo D."/>
            <person name="Ebbesson L."/>
            <person name="Teles M."/>
            <person name="MacKenzie S."/>
            <person name="Amaro C."/>
        </authorList>
    </citation>
    <scope>NUCLEOTIDE SEQUENCE</scope>
</reference>
<sequence length="26" mass="3108">MMNLQSRHRGNSLPLIFTYRKNTLLC</sequence>